<dbReference type="EMBL" id="MPIN01000012">
    <property type="protein sequence ID" value="OJH35970.1"/>
    <property type="molecule type" value="Genomic_DNA"/>
</dbReference>
<accession>A0A1L9B131</accession>
<gene>
    <name evidence="3" type="ORF">BON30_35800</name>
</gene>
<dbReference type="InterPro" id="IPR011962">
    <property type="entry name" value="dCTP_deaminase"/>
</dbReference>
<dbReference type="RefSeq" id="WP_071902997.1">
    <property type="nucleotide sequence ID" value="NZ_MPIN01000012.1"/>
</dbReference>
<reference evidence="4" key="1">
    <citation type="submission" date="2016-11" db="EMBL/GenBank/DDBJ databases">
        <authorList>
            <person name="Shukria A."/>
            <person name="Stevens D.C."/>
        </authorList>
    </citation>
    <scope>NUCLEOTIDE SEQUENCE [LARGE SCALE GENOMIC DNA]</scope>
    <source>
        <strain evidence="4">Cbfe23</strain>
    </source>
</reference>
<dbReference type="CDD" id="cd07557">
    <property type="entry name" value="trimeric_dUTPase"/>
    <property type="match status" value="1"/>
</dbReference>
<dbReference type="SUPFAM" id="SSF51283">
    <property type="entry name" value="dUTPase-like"/>
    <property type="match status" value="1"/>
</dbReference>
<dbReference type="PANTHER" id="PTHR42680">
    <property type="entry name" value="DCTP DEAMINASE"/>
    <property type="match status" value="1"/>
</dbReference>
<keyword evidence="1" id="KW-0378">Hydrolase</keyword>
<evidence type="ECO:0000313" key="3">
    <source>
        <dbReference type="EMBL" id="OJH35970.1"/>
    </source>
</evidence>
<dbReference type="GO" id="GO:0008829">
    <property type="term" value="F:dCTP deaminase activity"/>
    <property type="evidence" value="ECO:0007669"/>
    <property type="project" value="InterPro"/>
</dbReference>
<dbReference type="PANTHER" id="PTHR42680:SF3">
    <property type="entry name" value="DCTP DEAMINASE"/>
    <property type="match status" value="1"/>
</dbReference>
<evidence type="ECO:0000313" key="4">
    <source>
        <dbReference type="Proteomes" id="UP000182229"/>
    </source>
</evidence>
<dbReference type="Gene3D" id="2.70.40.10">
    <property type="match status" value="1"/>
</dbReference>
<dbReference type="OrthoDB" id="9780956at2"/>
<evidence type="ECO:0000256" key="2">
    <source>
        <dbReference type="ARBA" id="ARBA00023080"/>
    </source>
</evidence>
<evidence type="ECO:0000256" key="1">
    <source>
        <dbReference type="ARBA" id="ARBA00022801"/>
    </source>
</evidence>
<dbReference type="AlphaFoldDB" id="A0A1L9B131"/>
<name>A0A1L9B131_9BACT</name>
<reference evidence="3 4" key="2">
    <citation type="submission" date="2016-12" db="EMBL/GenBank/DDBJ databases">
        <title>Draft Genome Sequence of Cystobacter ferrugineus Strain Cbfe23.</title>
        <authorList>
            <person name="Akbar S."/>
            <person name="Dowd S.E."/>
            <person name="Stevens D.C."/>
        </authorList>
    </citation>
    <scope>NUCLEOTIDE SEQUENCE [LARGE SCALE GENOMIC DNA]</scope>
    <source>
        <strain evidence="3 4">Cbfe23</strain>
    </source>
</reference>
<comment type="caution">
    <text evidence="3">The sequence shown here is derived from an EMBL/GenBank/DDBJ whole genome shotgun (WGS) entry which is preliminary data.</text>
</comment>
<keyword evidence="4" id="KW-1185">Reference proteome</keyword>
<proteinExistence type="predicted"/>
<organism evidence="3 4">
    <name type="scientific">Cystobacter ferrugineus</name>
    <dbReference type="NCBI Taxonomy" id="83449"/>
    <lineage>
        <taxon>Bacteria</taxon>
        <taxon>Pseudomonadati</taxon>
        <taxon>Myxococcota</taxon>
        <taxon>Myxococcia</taxon>
        <taxon>Myxococcales</taxon>
        <taxon>Cystobacterineae</taxon>
        <taxon>Archangiaceae</taxon>
        <taxon>Cystobacter</taxon>
    </lineage>
</organism>
<keyword evidence="2" id="KW-0546">Nucleotide metabolism</keyword>
<dbReference type="GO" id="GO:0015949">
    <property type="term" value="P:nucleobase-containing small molecule interconversion"/>
    <property type="evidence" value="ECO:0007669"/>
    <property type="project" value="TreeGrafter"/>
</dbReference>
<dbReference type="InterPro" id="IPR033704">
    <property type="entry name" value="dUTPase_trimeric"/>
</dbReference>
<sequence length="182" mass="20640">MILTGNEIERAVRDGRIDLEPFDPDLLNPNSYNYRLGAEIVELRSDVIDLRGEQRTVKVSIPPEGFRLEPRRVYLGTTLEVIGSDSFVPSLIGRSSLGRLGLFLQITADLGHLGTRHRWTLELKVVQPLIVYPGMRIGQVSFWKPEGADLLEGARYIQQTHSYAHFSEPQPSMFHKLLDDQT</sequence>
<dbReference type="Pfam" id="PF22769">
    <property type="entry name" value="DCD"/>
    <property type="match status" value="1"/>
</dbReference>
<dbReference type="STRING" id="83449.BON30_35800"/>
<dbReference type="Proteomes" id="UP000182229">
    <property type="component" value="Unassembled WGS sequence"/>
</dbReference>
<dbReference type="InterPro" id="IPR036157">
    <property type="entry name" value="dUTPase-like_sf"/>
</dbReference>
<protein>
    <submittedName>
        <fullName evidence="3">Deoxycytidine deaminase</fullName>
    </submittedName>
</protein>
<dbReference type="GO" id="GO:0006229">
    <property type="term" value="P:dUTP biosynthetic process"/>
    <property type="evidence" value="ECO:0007669"/>
    <property type="project" value="InterPro"/>
</dbReference>